<keyword evidence="1" id="KW-0695">RNA-directed DNA polymerase</keyword>
<dbReference type="AlphaFoldDB" id="A0A2P6S8I9"/>
<dbReference type="EC" id="2.7.7.49" evidence="1"/>
<protein>
    <submittedName>
        <fullName evidence="1">Putative RNA-directed DNA polymerase</fullName>
        <ecNumber evidence="1">2.7.7.49</ecNumber>
    </submittedName>
</protein>
<accession>A0A2P6S8I9</accession>
<dbReference type="EMBL" id="PDCK01000039">
    <property type="protein sequence ID" value="PRQ55010.1"/>
    <property type="molecule type" value="Genomic_DNA"/>
</dbReference>
<keyword evidence="1" id="KW-0808">Transferase</keyword>
<reference evidence="1 2" key="1">
    <citation type="journal article" date="2018" name="Nat. Genet.">
        <title>The Rosa genome provides new insights in the design of modern roses.</title>
        <authorList>
            <person name="Bendahmane M."/>
        </authorList>
    </citation>
    <scope>NUCLEOTIDE SEQUENCE [LARGE SCALE GENOMIC DNA]</scope>
    <source>
        <strain evidence="2">cv. Old Blush</strain>
    </source>
</reference>
<dbReference type="GO" id="GO:0003964">
    <property type="term" value="F:RNA-directed DNA polymerase activity"/>
    <property type="evidence" value="ECO:0007669"/>
    <property type="project" value="UniProtKB-KW"/>
</dbReference>
<comment type="caution">
    <text evidence="1">The sequence shown here is derived from an EMBL/GenBank/DDBJ whole genome shotgun (WGS) entry which is preliminary data.</text>
</comment>
<organism evidence="1 2">
    <name type="scientific">Rosa chinensis</name>
    <name type="common">China rose</name>
    <dbReference type="NCBI Taxonomy" id="74649"/>
    <lineage>
        <taxon>Eukaryota</taxon>
        <taxon>Viridiplantae</taxon>
        <taxon>Streptophyta</taxon>
        <taxon>Embryophyta</taxon>
        <taxon>Tracheophyta</taxon>
        <taxon>Spermatophyta</taxon>
        <taxon>Magnoliopsida</taxon>
        <taxon>eudicotyledons</taxon>
        <taxon>Gunneridae</taxon>
        <taxon>Pentapetalae</taxon>
        <taxon>rosids</taxon>
        <taxon>fabids</taxon>
        <taxon>Rosales</taxon>
        <taxon>Rosaceae</taxon>
        <taxon>Rosoideae</taxon>
        <taxon>Rosoideae incertae sedis</taxon>
        <taxon>Rosa</taxon>
    </lineage>
</organism>
<gene>
    <name evidence="1" type="ORF">RchiOBHm_Chr1g0319901</name>
</gene>
<evidence type="ECO:0000313" key="2">
    <source>
        <dbReference type="Proteomes" id="UP000238479"/>
    </source>
</evidence>
<dbReference type="CDD" id="cd09272">
    <property type="entry name" value="RNase_HI_RT_Ty1"/>
    <property type="match status" value="1"/>
</dbReference>
<keyword evidence="1" id="KW-0548">Nucleotidyltransferase</keyword>
<name>A0A2P6S8I9_ROSCH</name>
<evidence type="ECO:0000313" key="1">
    <source>
        <dbReference type="EMBL" id="PRQ55010.1"/>
    </source>
</evidence>
<dbReference type="Proteomes" id="UP000238479">
    <property type="component" value="Chromosome 1"/>
</dbReference>
<sequence>MALTEASAEALWLNGLMSEFGIQQEAVMKNGVINLTRNQVFQAETKHVDVHDHRSEDWVISRKITTEKVHSRENVSDCLTRTIAMEEFKCYLNLLNLTAC</sequence>
<keyword evidence="2" id="KW-1185">Reference proteome</keyword>
<proteinExistence type="predicted"/>
<dbReference type="Gramene" id="PRQ55010">
    <property type="protein sequence ID" value="PRQ55010"/>
    <property type="gene ID" value="RchiOBHm_Chr1g0319901"/>
</dbReference>